<reference evidence="2" key="1">
    <citation type="submission" date="2020-08" db="EMBL/GenBank/DDBJ databases">
        <title>A bifunctional nitrone conjugated secondary metabolite targeting the ribosome.</title>
        <authorList>
            <person name="Limbrick E.M."/>
            <person name="Graf M."/>
            <person name="Derewacz D.K."/>
            <person name="Nguyen F."/>
            <person name="Spraggins J.M."/>
            <person name="Wieland M."/>
            <person name="Ynigez-Gutierrez A.E."/>
            <person name="Reisman B.J."/>
            <person name="Zinshteyn B."/>
            <person name="McCulloch K."/>
            <person name="Iverson T.M."/>
            <person name="Green R."/>
            <person name="Wilson D.N."/>
            <person name="Bachmann B.O."/>
        </authorList>
    </citation>
    <scope>NUCLEOTIDE SEQUENCE</scope>
    <source>
        <strain evidence="2">Africana</strain>
    </source>
</reference>
<dbReference type="InterPro" id="IPR009081">
    <property type="entry name" value="PP-bd_ACP"/>
</dbReference>
<dbReference type="EMBL" id="CP058905">
    <property type="protein sequence ID" value="QLJ96930.1"/>
    <property type="molecule type" value="Genomic_DNA"/>
</dbReference>
<organism evidence="2">
    <name type="scientific">Micromonospora carbonacea</name>
    <dbReference type="NCBI Taxonomy" id="47853"/>
    <lineage>
        <taxon>Bacteria</taxon>
        <taxon>Bacillati</taxon>
        <taxon>Actinomycetota</taxon>
        <taxon>Actinomycetes</taxon>
        <taxon>Micromonosporales</taxon>
        <taxon>Micromonosporaceae</taxon>
        <taxon>Micromonospora</taxon>
    </lineage>
</organism>
<dbReference type="InterPro" id="IPR036736">
    <property type="entry name" value="ACP-like_sf"/>
</dbReference>
<dbReference type="PROSITE" id="PS50075">
    <property type="entry name" value="CARRIER"/>
    <property type="match status" value="1"/>
</dbReference>
<feature type="domain" description="Carrier" evidence="1">
    <location>
        <begin position="2"/>
        <end position="78"/>
    </location>
</feature>
<evidence type="ECO:0000259" key="1">
    <source>
        <dbReference type="PROSITE" id="PS50075"/>
    </source>
</evidence>
<evidence type="ECO:0000313" key="2">
    <source>
        <dbReference type="EMBL" id="QLJ96930.1"/>
    </source>
</evidence>
<dbReference type="Gene3D" id="1.10.1200.10">
    <property type="entry name" value="ACP-like"/>
    <property type="match status" value="1"/>
</dbReference>
<proteinExistence type="predicted"/>
<accession>A0A7D6CCN4</accession>
<gene>
    <name evidence="2" type="ORF">HZU44_18815</name>
</gene>
<dbReference type="Pfam" id="PF00550">
    <property type="entry name" value="PP-binding"/>
    <property type="match status" value="1"/>
</dbReference>
<sequence length="82" mass="8682">MIITFDEISARIRKAARRRGGDLVLTADSDLSELGLSSLEIADLVYGLEDSLDIVLDPAQAANVRTVGDLVALANAAAEQRA</sequence>
<dbReference type="AlphaFoldDB" id="A0A7D6CCN4"/>
<protein>
    <submittedName>
        <fullName evidence="2">Acyl carrier protein</fullName>
    </submittedName>
</protein>
<dbReference type="SUPFAM" id="SSF47336">
    <property type="entry name" value="ACP-like"/>
    <property type="match status" value="1"/>
</dbReference>
<name>A0A7D6CCN4_9ACTN</name>